<keyword evidence="1" id="KW-0812">Transmembrane</keyword>
<evidence type="ECO:0000256" key="1">
    <source>
        <dbReference type="SAM" id="Phobius"/>
    </source>
</evidence>
<dbReference type="RefSeq" id="WP_120469294.1">
    <property type="nucleotide sequence ID" value="NZ_RAYQ01000009.1"/>
</dbReference>
<organism evidence="4 5">
    <name type="scientific">Parablautia intestinalis</name>
    <dbReference type="NCBI Taxonomy" id="2320100"/>
    <lineage>
        <taxon>Bacteria</taxon>
        <taxon>Bacillati</taxon>
        <taxon>Bacillota</taxon>
        <taxon>Clostridia</taxon>
        <taxon>Lachnospirales</taxon>
        <taxon>Lachnospiraceae</taxon>
        <taxon>Parablautia</taxon>
    </lineage>
</organism>
<dbReference type="Proteomes" id="UP000280696">
    <property type="component" value="Unassembled WGS sequence"/>
</dbReference>
<dbReference type="Gene3D" id="3.30.420.480">
    <property type="entry name" value="Domain of unknown function (DUF4445)"/>
    <property type="match status" value="1"/>
</dbReference>
<dbReference type="InterPro" id="IPR052911">
    <property type="entry name" value="Corrinoid_activation_enz"/>
</dbReference>
<sequence length="513" mass="55113">MTGLKNRCPGCKRISCSGCGIFQKLNTNKQVKIQFPENFQIEQDAGMGISFDVGTTTVAGMLWDLKDGSLLGVEAGANPQAAFGADVISRMQAAMEKEDGLKRMQALLVKKLDEMAQGMVEQAYAKERLCGEEISSVQDRPAGSGLCEMQGSKGGHAKKQKIERKKNAGIKKVTVVGNTAMCEILLGIKPAKLARAPFVPDYENTVRMEGKKLGFQFLQDAAFIVLPPIGGYVGADALAVYGCIKQTERNCGIMAVDIGTNGEIILECGEEKYACSAAAGPALEGGAISQGMRAAPGAIDLISLNGNFPMQDIVCRVIGGGPAVGICGSGLIDGVALLLRAHVIDETGYLRSREEARRAGAPEKLCRRIEEKSVSKLPKRRFLLTDEKSPVYLEAEDVRQLQLSVSAIRSGMEILLRKVNRKASRLDRIYLAGAFGCYIGIESGIAIGLFPDVPREKYVQAGNLAGTGAAMALLSKKAMEKMERGSREIIHVELAKESAFRDMFLEHMSLGGL</sequence>
<evidence type="ECO:0000259" key="2">
    <source>
        <dbReference type="Pfam" id="PF14574"/>
    </source>
</evidence>
<evidence type="ECO:0000313" key="5">
    <source>
        <dbReference type="Proteomes" id="UP000280696"/>
    </source>
</evidence>
<dbReference type="InterPro" id="IPR042259">
    <property type="entry name" value="Raco-like_middle_sf"/>
</dbReference>
<name>A0A3A9AVL0_9FIRM</name>
<dbReference type="PANTHER" id="PTHR42895">
    <property type="entry name" value="IRON-SULFUR CLUSTER-BINDING PROTEIN-RELATED"/>
    <property type="match status" value="1"/>
</dbReference>
<comment type="caution">
    <text evidence="4">The sequence shown here is derived from an EMBL/GenBank/DDBJ whole genome shotgun (WGS) entry which is preliminary data.</text>
</comment>
<keyword evidence="1" id="KW-0472">Membrane</keyword>
<feature type="domain" description="RACo-like middle region" evidence="3">
    <location>
        <begin position="166"/>
        <end position="240"/>
    </location>
</feature>
<feature type="domain" description="RACo C-terminal" evidence="2">
    <location>
        <begin position="254"/>
        <end position="510"/>
    </location>
</feature>
<feature type="transmembrane region" description="Helical" evidence="1">
    <location>
        <begin position="429"/>
        <end position="451"/>
    </location>
</feature>
<feature type="domain" description="RACo-like middle region" evidence="3">
    <location>
        <begin position="47"/>
        <end position="127"/>
    </location>
</feature>
<evidence type="ECO:0000259" key="3">
    <source>
        <dbReference type="Pfam" id="PF17651"/>
    </source>
</evidence>
<proteinExistence type="predicted"/>
<accession>A0A3A9AVL0</accession>
<dbReference type="InterPro" id="IPR041414">
    <property type="entry name" value="Raco-like_middle"/>
</dbReference>
<reference evidence="4 5" key="1">
    <citation type="submission" date="2018-09" db="EMBL/GenBank/DDBJ databases">
        <title>Murine metabolic-syndrome-specific gut microbial biobank.</title>
        <authorList>
            <person name="Liu C."/>
        </authorList>
    </citation>
    <scope>NUCLEOTIDE SEQUENCE [LARGE SCALE GENOMIC DNA]</scope>
    <source>
        <strain evidence="4 5">0.1xD8-82</strain>
    </source>
</reference>
<dbReference type="PANTHER" id="PTHR42895:SF1">
    <property type="entry name" value="IRON-SULFUR CLUSTER PROTEIN"/>
    <property type="match status" value="1"/>
</dbReference>
<dbReference type="Pfam" id="PF14574">
    <property type="entry name" value="RACo_C_ter"/>
    <property type="match status" value="1"/>
</dbReference>
<keyword evidence="5" id="KW-1185">Reference proteome</keyword>
<dbReference type="OrthoDB" id="9810588at2"/>
<dbReference type="InterPro" id="IPR027980">
    <property type="entry name" value="RACo_C"/>
</dbReference>
<dbReference type="EMBL" id="RAYQ01000009">
    <property type="protein sequence ID" value="RKI91581.1"/>
    <property type="molecule type" value="Genomic_DNA"/>
</dbReference>
<protein>
    <submittedName>
        <fullName evidence="4">DUF4445 domain-containing protein</fullName>
    </submittedName>
</protein>
<evidence type="ECO:0000313" key="4">
    <source>
        <dbReference type="EMBL" id="RKI91581.1"/>
    </source>
</evidence>
<keyword evidence="1" id="KW-1133">Transmembrane helix</keyword>
<dbReference type="AlphaFoldDB" id="A0A3A9AVL0"/>
<gene>
    <name evidence="4" type="ORF">D7V94_09960</name>
</gene>
<dbReference type="Pfam" id="PF17651">
    <property type="entry name" value="Raco_middle"/>
    <property type="match status" value="2"/>
</dbReference>